<protein>
    <submittedName>
        <fullName evidence="2">Putative membrane protein YphA (DoxX/SURF4 family)</fullName>
    </submittedName>
</protein>
<name>A0A841HVJ8_9GAMM</name>
<keyword evidence="1" id="KW-0472">Membrane</keyword>
<dbReference type="RefSeq" id="WP_184335222.1">
    <property type="nucleotide sequence ID" value="NZ_JACHHZ010000006.1"/>
</dbReference>
<keyword evidence="1" id="KW-0812">Transmembrane</keyword>
<accession>A0A841HVJ8</accession>
<feature type="transmembrane region" description="Helical" evidence="1">
    <location>
        <begin position="84"/>
        <end position="105"/>
    </location>
</feature>
<reference evidence="2 3" key="1">
    <citation type="submission" date="2020-08" db="EMBL/GenBank/DDBJ databases">
        <title>Genomic Encyclopedia of Type Strains, Phase IV (KMG-IV): sequencing the most valuable type-strain genomes for metagenomic binning, comparative biology and taxonomic classification.</title>
        <authorList>
            <person name="Goeker M."/>
        </authorList>
    </citation>
    <scope>NUCLEOTIDE SEQUENCE [LARGE SCALE GENOMIC DNA]</scope>
    <source>
        <strain evidence="2 3">DSM 26723</strain>
    </source>
</reference>
<gene>
    <name evidence="2" type="ORF">HNQ60_004726</name>
</gene>
<organism evidence="2 3">
    <name type="scientific">Povalibacter uvarum</name>
    <dbReference type="NCBI Taxonomy" id="732238"/>
    <lineage>
        <taxon>Bacteria</taxon>
        <taxon>Pseudomonadati</taxon>
        <taxon>Pseudomonadota</taxon>
        <taxon>Gammaproteobacteria</taxon>
        <taxon>Steroidobacterales</taxon>
        <taxon>Steroidobacteraceae</taxon>
        <taxon>Povalibacter</taxon>
    </lineage>
</organism>
<evidence type="ECO:0000313" key="3">
    <source>
        <dbReference type="Proteomes" id="UP000588068"/>
    </source>
</evidence>
<dbReference type="Proteomes" id="UP000588068">
    <property type="component" value="Unassembled WGS sequence"/>
</dbReference>
<evidence type="ECO:0000313" key="2">
    <source>
        <dbReference type="EMBL" id="MBB6095835.1"/>
    </source>
</evidence>
<dbReference type="EMBL" id="JACHHZ010000006">
    <property type="protein sequence ID" value="MBB6095835.1"/>
    <property type="molecule type" value="Genomic_DNA"/>
</dbReference>
<proteinExistence type="predicted"/>
<dbReference type="AlphaFoldDB" id="A0A841HVJ8"/>
<keyword evidence="3" id="KW-1185">Reference proteome</keyword>
<feature type="transmembrane region" description="Helical" evidence="1">
    <location>
        <begin position="12"/>
        <end position="36"/>
    </location>
</feature>
<evidence type="ECO:0000256" key="1">
    <source>
        <dbReference type="SAM" id="Phobius"/>
    </source>
</evidence>
<keyword evidence="1" id="KW-1133">Transmembrane helix</keyword>
<comment type="caution">
    <text evidence="2">The sequence shown here is derived from an EMBL/GenBank/DDBJ whole genome shotgun (WGS) entry which is preliminary data.</text>
</comment>
<sequence length="121" mass="12545">MTYSFSEHPAGVAGAALLLLRVAAALCIACVCYLAIQGAHSRWVVVALALFIALLLLGLGTRVVALACAAITGGVGLTQHDWSSAIIAIHALNMIAICLLGAGAYSIDARLFGRRVLHFDS</sequence>
<feature type="transmembrane region" description="Helical" evidence="1">
    <location>
        <begin position="43"/>
        <end position="72"/>
    </location>
</feature>